<gene>
    <name evidence="1" type="ORF">F2Q70_00018122</name>
</gene>
<dbReference type="AlphaFoldDB" id="A0A8S9I0A9"/>
<proteinExistence type="predicted"/>
<organism evidence="1">
    <name type="scientific">Brassica cretica</name>
    <name type="common">Mustard</name>
    <dbReference type="NCBI Taxonomy" id="69181"/>
    <lineage>
        <taxon>Eukaryota</taxon>
        <taxon>Viridiplantae</taxon>
        <taxon>Streptophyta</taxon>
        <taxon>Embryophyta</taxon>
        <taxon>Tracheophyta</taxon>
        <taxon>Spermatophyta</taxon>
        <taxon>Magnoliopsida</taxon>
        <taxon>eudicotyledons</taxon>
        <taxon>Gunneridae</taxon>
        <taxon>Pentapetalae</taxon>
        <taxon>rosids</taxon>
        <taxon>malvids</taxon>
        <taxon>Brassicales</taxon>
        <taxon>Brassicaceae</taxon>
        <taxon>Brassiceae</taxon>
        <taxon>Brassica</taxon>
    </lineage>
</organism>
<comment type="caution">
    <text evidence="1">The sequence shown here is derived from an EMBL/GenBank/DDBJ whole genome shotgun (WGS) entry which is preliminary data.</text>
</comment>
<protein>
    <submittedName>
        <fullName evidence="1">Uncharacterized protein</fullName>
    </submittedName>
</protein>
<accession>A0A8S9I0A9</accession>
<sequence length="237" mass="26956">MECRFGPPKREGGHKLIVLRVGSRTGCLLGRITNREEGEPCDLSPFLSARLQHVRETRSQPARRDPIPFDSQHVHDPIAACSRLRLVSASIRSLPDSNDQLAFFSIRWSIQPDLRFRFGPPKREGGRELIVLRVGSRTGCLLGRITNREEEECLAFPISSRDLSPFLSSRLQHVRETRSQPARRDPIPFDSQHVHDPIAACSRSRLVSASIRSLPNSNDQLAFFSIRWSIQPDLRFM</sequence>
<name>A0A8S9I0A9_BRACR</name>
<reference evidence="1" key="1">
    <citation type="submission" date="2019-12" db="EMBL/GenBank/DDBJ databases">
        <title>Genome sequencing and annotation of Brassica cretica.</title>
        <authorList>
            <person name="Studholme D.J."/>
            <person name="Sarris P.F."/>
        </authorList>
    </citation>
    <scope>NUCLEOTIDE SEQUENCE</scope>
    <source>
        <strain evidence="1">PFS-102/07</strain>
        <tissue evidence="1">Leaf</tissue>
    </source>
</reference>
<evidence type="ECO:0000313" key="1">
    <source>
        <dbReference type="EMBL" id="KAF2563047.1"/>
    </source>
</evidence>
<dbReference type="EMBL" id="QGKY02001250">
    <property type="protein sequence ID" value="KAF2563047.1"/>
    <property type="molecule type" value="Genomic_DNA"/>
</dbReference>